<evidence type="ECO:0000256" key="2">
    <source>
        <dbReference type="SAM" id="Phobius"/>
    </source>
</evidence>
<keyword evidence="2" id="KW-1133">Transmembrane helix</keyword>
<proteinExistence type="predicted"/>
<gene>
    <name evidence="3" type="ORF">GCM10009789_63390</name>
</gene>
<reference evidence="3 4" key="1">
    <citation type="journal article" date="2019" name="Int. J. Syst. Evol. Microbiol.">
        <title>The Global Catalogue of Microorganisms (GCM) 10K type strain sequencing project: providing services to taxonomists for standard genome sequencing and annotation.</title>
        <authorList>
            <consortium name="The Broad Institute Genomics Platform"/>
            <consortium name="The Broad Institute Genome Sequencing Center for Infectious Disease"/>
            <person name="Wu L."/>
            <person name="Ma J."/>
        </authorList>
    </citation>
    <scope>NUCLEOTIDE SEQUENCE [LARGE SCALE GENOMIC DNA]</scope>
    <source>
        <strain evidence="3 4">JCM 14969</strain>
    </source>
</reference>
<dbReference type="EMBL" id="BAAAOS010000048">
    <property type="protein sequence ID" value="GAA1600450.1"/>
    <property type="molecule type" value="Genomic_DNA"/>
</dbReference>
<evidence type="ECO:0000313" key="4">
    <source>
        <dbReference type="Proteomes" id="UP001500393"/>
    </source>
</evidence>
<name>A0ABN2E9M4_9ACTN</name>
<protein>
    <recommendedName>
        <fullName evidence="5">DUF4129 domain-containing protein</fullName>
    </recommendedName>
</protein>
<accession>A0ABN2E9M4</accession>
<feature type="transmembrane region" description="Helical" evidence="2">
    <location>
        <begin position="25"/>
        <end position="49"/>
    </location>
</feature>
<keyword evidence="2" id="KW-0472">Membrane</keyword>
<evidence type="ECO:0000256" key="1">
    <source>
        <dbReference type="SAM" id="MobiDB-lite"/>
    </source>
</evidence>
<keyword evidence="2" id="KW-0812">Transmembrane</keyword>
<evidence type="ECO:0008006" key="5">
    <source>
        <dbReference type="Google" id="ProtNLM"/>
    </source>
</evidence>
<dbReference type="Proteomes" id="UP001500393">
    <property type="component" value="Unassembled WGS sequence"/>
</dbReference>
<keyword evidence="4" id="KW-1185">Reference proteome</keyword>
<comment type="caution">
    <text evidence="3">The sequence shown here is derived from an EMBL/GenBank/DDBJ whole genome shotgun (WGS) entry which is preliminary data.</text>
</comment>
<feature type="region of interest" description="Disordered" evidence="1">
    <location>
        <begin position="95"/>
        <end position="118"/>
    </location>
</feature>
<organism evidence="3 4">
    <name type="scientific">Kribbella sancticallisti</name>
    <dbReference type="NCBI Taxonomy" id="460087"/>
    <lineage>
        <taxon>Bacteria</taxon>
        <taxon>Bacillati</taxon>
        <taxon>Actinomycetota</taxon>
        <taxon>Actinomycetes</taxon>
        <taxon>Propionibacteriales</taxon>
        <taxon>Kribbellaceae</taxon>
        <taxon>Kribbella</taxon>
    </lineage>
</organism>
<sequence length="269" mass="29142">MSDDGGPRQGWSYVSGVLYNSRVTWANLITGFLGDIAWPAVLVVVVVILRRELRALLARVTKVVTPIGSLDTEAQAIATKATDVETETLDRLAAKASTAADTDDEQDDGNGGQTYVNPEPIEFSSRSEQLDPWHASVDRDSEVGVLRELAEYQRLDATLPPAYEEALEVAERLVPVDPGEACDQAWKAFHGMVYDATSRLKSRGLDSTLVRLAKIDFPGDGLEIVKSLSDMNYSSGSLSSAGAKNYVDTVRIMAGLLFRLTISQESSTG</sequence>
<evidence type="ECO:0000313" key="3">
    <source>
        <dbReference type="EMBL" id="GAA1600450.1"/>
    </source>
</evidence>